<reference evidence="1 2" key="1">
    <citation type="journal article" date="2022" name="DNA Res.">
        <title>Chromosomal-level genome assembly of the orchid tree Bauhinia variegata (Leguminosae; Cercidoideae) supports the allotetraploid origin hypothesis of Bauhinia.</title>
        <authorList>
            <person name="Zhong Y."/>
            <person name="Chen Y."/>
            <person name="Zheng D."/>
            <person name="Pang J."/>
            <person name="Liu Y."/>
            <person name="Luo S."/>
            <person name="Meng S."/>
            <person name="Qian L."/>
            <person name="Wei D."/>
            <person name="Dai S."/>
            <person name="Zhou R."/>
        </authorList>
    </citation>
    <scope>NUCLEOTIDE SEQUENCE [LARGE SCALE GENOMIC DNA]</scope>
    <source>
        <strain evidence="1">BV-YZ2020</strain>
    </source>
</reference>
<name>A0ACB9QB49_BAUVA</name>
<proteinExistence type="predicted"/>
<dbReference type="Proteomes" id="UP000828941">
    <property type="component" value="Chromosome 1"/>
</dbReference>
<evidence type="ECO:0000313" key="1">
    <source>
        <dbReference type="EMBL" id="KAI4358033.1"/>
    </source>
</evidence>
<keyword evidence="2" id="KW-1185">Reference proteome</keyword>
<evidence type="ECO:0000313" key="2">
    <source>
        <dbReference type="Proteomes" id="UP000828941"/>
    </source>
</evidence>
<protein>
    <submittedName>
        <fullName evidence="1">Uncharacterized protein</fullName>
    </submittedName>
</protein>
<dbReference type="EMBL" id="CM039426">
    <property type="protein sequence ID" value="KAI4358033.1"/>
    <property type="molecule type" value="Genomic_DNA"/>
</dbReference>
<sequence length="72" mass="8033">MENREEIASNKQLVAKDYKTGNPKATDMYLRDSTISLKLPAKASNAVLVKNIYLSCDPYMRGARGALLFLQP</sequence>
<gene>
    <name evidence="1" type="ORF">L6164_001942</name>
</gene>
<accession>A0ACB9QB49</accession>
<organism evidence="1 2">
    <name type="scientific">Bauhinia variegata</name>
    <name type="common">Purple orchid tree</name>
    <name type="synonym">Phanera variegata</name>
    <dbReference type="NCBI Taxonomy" id="167791"/>
    <lineage>
        <taxon>Eukaryota</taxon>
        <taxon>Viridiplantae</taxon>
        <taxon>Streptophyta</taxon>
        <taxon>Embryophyta</taxon>
        <taxon>Tracheophyta</taxon>
        <taxon>Spermatophyta</taxon>
        <taxon>Magnoliopsida</taxon>
        <taxon>eudicotyledons</taxon>
        <taxon>Gunneridae</taxon>
        <taxon>Pentapetalae</taxon>
        <taxon>rosids</taxon>
        <taxon>fabids</taxon>
        <taxon>Fabales</taxon>
        <taxon>Fabaceae</taxon>
        <taxon>Cercidoideae</taxon>
        <taxon>Cercideae</taxon>
        <taxon>Bauhiniinae</taxon>
        <taxon>Bauhinia</taxon>
    </lineage>
</organism>
<comment type="caution">
    <text evidence="1">The sequence shown here is derived from an EMBL/GenBank/DDBJ whole genome shotgun (WGS) entry which is preliminary data.</text>
</comment>